<dbReference type="GO" id="GO:0016020">
    <property type="term" value="C:membrane"/>
    <property type="evidence" value="ECO:0007669"/>
    <property type="project" value="UniProtKB-SubCell"/>
</dbReference>
<dbReference type="Gene3D" id="3.50.50.60">
    <property type="entry name" value="FAD/NAD(P)-binding domain"/>
    <property type="match status" value="1"/>
</dbReference>
<dbReference type="Gene3D" id="3.30.70.20">
    <property type="match status" value="1"/>
</dbReference>
<dbReference type="EMBL" id="LS483426">
    <property type="protein sequence ID" value="SQH25416.1"/>
    <property type="molecule type" value="Genomic_DNA"/>
</dbReference>
<dbReference type="InterPro" id="IPR007859">
    <property type="entry name" value="ETF-QO/FixX_C"/>
</dbReference>
<evidence type="ECO:0000256" key="10">
    <source>
        <dbReference type="ARBA" id="ARBA00023002"/>
    </source>
</evidence>
<evidence type="ECO:0000256" key="8">
    <source>
        <dbReference type="ARBA" id="ARBA00022946"/>
    </source>
</evidence>
<dbReference type="PANTHER" id="PTHR10617">
    <property type="entry name" value="ELECTRON TRANSFER FLAVOPROTEIN-UBIQUINONE OXIDOREDUCTASE"/>
    <property type="match status" value="1"/>
</dbReference>
<dbReference type="PROSITE" id="PS51379">
    <property type="entry name" value="4FE4S_FER_2"/>
    <property type="match status" value="1"/>
</dbReference>
<sequence length="554" mass="60738">MTQELERDSMAYDVVIVGAGVAGLSAAIRLKQLAAKQEHEISVCVLEKGSEVGAHTLSGAVIDPRALSELFPNWQELGAPLQRSVEHDEIWFLTQDKSWQMPIVPPSFQNHGNYIISLGLLCKWLAEQAEQLGVEIYAGFAAAEVLYHENGAVKGVATGNMGVGKDGEPTDSFQLGMELHAQQTIFAEGARGSLSKQIIKQFQLDKHCQAQTYGLGIKEIWEVPAEQCRAGTVIHTMGYPLDSQTYGGSFIYHLDNNQIALGLVVGLDYQNPYLSPFEELQRLKLHPKVRAMLEGGRRIAYGARALVEGGLQSLPKLSFAGGALVGDAAGFLNVPRIKGSHTAMKSAMLAAEAIFPLLENSEQEQPAHGKTAARYQGLFENSWLYQELRAARNIRPAFKWGLLPAMAYTALEQYVFKGRTPWTLKHHGSDASSLQLAANCTPIDYPKPDGKLTFDRLSSVFLANVSHEENQPAHLQLLRPDDAIAVNWQQYASPETRYCPAGVYEIVQEQGAEPRLQINAANCIHCKTCDIKDPTQNIQWNCPEGGGGPNYGAM</sequence>
<dbReference type="SUPFAM" id="SSF54373">
    <property type="entry name" value="FAD-linked reductases, C-terminal domain"/>
    <property type="match status" value="1"/>
</dbReference>
<keyword evidence="9 15" id="KW-0249">Electron transport</keyword>
<dbReference type="RefSeq" id="WP_003786629.1">
    <property type="nucleotide sequence ID" value="NZ_CP091518.1"/>
</dbReference>
<dbReference type="GO" id="GO:0051539">
    <property type="term" value="F:4 iron, 4 sulfur cluster binding"/>
    <property type="evidence" value="ECO:0007669"/>
    <property type="project" value="UniProtKB-UniRule"/>
</dbReference>
<dbReference type="Pfam" id="PF21162">
    <property type="entry name" value="ETFQO_UQ-bd"/>
    <property type="match status" value="1"/>
</dbReference>
<dbReference type="EC" id="1.5.5.1" evidence="15"/>
<dbReference type="GO" id="GO:0004174">
    <property type="term" value="F:electron-transferring-flavoprotein dehydrogenase activity"/>
    <property type="evidence" value="ECO:0007669"/>
    <property type="project" value="UniProtKB-UniRule"/>
</dbReference>
<keyword evidence="7 15" id="KW-0274">FAD</keyword>
<evidence type="ECO:0000256" key="6">
    <source>
        <dbReference type="ARBA" id="ARBA00022723"/>
    </source>
</evidence>
<feature type="domain" description="4Fe-4S ferredoxin-type" evidence="16">
    <location>
        <begin position="514"/>
        <end position="543"/>
    </location>
</feature>
<keyword evidence="4 15" id="KW-0813">Transport</keyword>
<keyword evidence="5 15" id="KW-0285">Flavoprotein</keyword>
<evidence type="ECO:0000256" key="4">
    <source>
        <dbReference type="ARBA" id="ARBA00022448"/>
    </source>
</evidence>
<evidence type="ECO:0000256" key="5">
    <source>
        <dbReference type="ARBA" id="ARBA00022630"/>
    </source>
</evidence>
<gene>
    <name evidence="17" type="ORF">NCTC10529_01614</name>
</gene>
<evidence type="ECO:0000256" key="12">
    <source>
        <dbReference type="ARBA" id="ARBA00023014"/>
    </source>
</evidence>
<dbReference type="AlphaFoldDB" id="A0AAX2J4Q5"/>
<dbReference type="InterPro" id="IPR049398">
    <property type="entry name" value="ETF-QO/FixC_UQ-bd"/>
</dbReference>
<comment type="cofactor">
    <cofactor evidence="15">
        <name>[4Fe-4S] cluster</name>
        <dbReference type="ChEBI" id="CHEBI:49883"/>
    </cofactor>
    <text evidence="15">Binds 1 [4Fe-4S] cluster.</text>
</comment>
<reference evidence="17 18" key="1">
    <citation type="submission" date="2018-06" db="EMBL/GenBank/DDBJ databases">
        <authorList>
            <consortium name="Pathogen Informatics"/>
            <person name="Doyle S."/>
        </authorList>
    </citation>
    <scope>NUCLEOTIDE SEQUENCE [LARGE SCALE GENOMIC DNA]</scope>
    <source>
        <strain evidence="17 18">NCTC10529</strain>
    </source>
</reference>
<evidence type="ECO:0000256" key="3">
    <source>
        <dbReference type="ARBA" id="ARBA00004370"/>
    </source>
</evidence>
<keyword evidence="12 15" id="KW-0411">Iron-sulfur</keyword>
<dbReference type="PANTHER" id="PTHR10617:SF107">
    <property type="entry name" value="ELECTRON TRANSFER FLAVOPROTEIN-UBIQUINONE OXIDOREDUCTASE, MITOCHONDRIAL"/>
    <property type="match status" value="1"/>
</dbReference>
<keyword evidence="8" id="KW-0809">Transit peptide</keyword>
<evidence type="ECO:0000313" key="17">
    <source>
        <dbReference type="EMBL" id="SQH25416.1"/>
    </source>
</evidence>
<keyword evidence="6 15" id="KW-0479">Metal-binding</keyword>
<proteinExistence type="predicted"/>
<comment type="function">
    <text evidence="2 15">Accepts electrons from ETF and reduces ubiquinone.</text>
</comment>
<dbReference type="GeneID" id="93262893"/>
<dbReference type="InterPro" id="IPR017896">
    <property type="entry name" value="4Fe4S_Fe-S-bd"/>
</dbReference>
<evidence type="ECO:0000259" key="16">
    <source>
        <dbReference type="PROSITE" id="PS51379"/>
    </source>
</evidence>
<dbReference type="Pfam" id="PF01266">
    <property type="entry name" value="DAO"/>
    <property type="match status" value="1"/>
</dbReference>
<dbReference type="Gene3D" id="3.30.9.90">
    <property type="match status" value="1"/>
</dbReference>
<dbReference type="InterPro" id="IPR036188">
    <property type="entry name" value="FAD/NAD-bd_sf"/>
</dbReference>
<keyword evidence="11 15" id="KW-0408">Iron</keyword>
<comment type="subcellular location">
    <subcellularLocation>
        <location evidence="3">Membrane</location>
    </subcellularLocation>
</comment>
<dbReference type="SUPFAM" id="SSF51905">
    <property type="entry name" value="FAD/NAD(P)-binding domain"/>
    <property type="match status" value="1"/>
</dbReference>
<organism evidence="17 18">
    <name type="scientific">Kingella kingae</name>
    <dbReference type="NCBI Taxonomy" id="504"/>
    <lineage>
        <taxon>Bacteria</taxon>
        <taxon>Pseudomonadati</taxon>
        <taxon>Pseudomonadota</taxon>
        <taxon>Betaproteobacteria</taxon>
        <taxon>Neisseriales</taxon>
        <taxon>Neisseriaceae</taxon>
        <taxon>Kingella</taxon>
    </lineage>
</organism>
<dbReference type="GO" id="GO:0046872">
    <property type="term" value="F:metal ion binding"/>
    <property type="evidence" value="ECO:0007669"/>
    <property type="project" value="UniProtKB-KW"/>
</dbReference>
<keyword evidence="13 15" id="KW-0830">Ubiquinone</keyword>
<evidence type="ECO:0000256" key="15">
    <source>
        <dbReference type="RuleBase" id="RU366068"/>
    </source>
</evidence>
<dbReference type="InterPro" id="IPR006076">
    <property type="entry name" value="FAD-dep_OxRdtase"/>
</dbReference>
<comment type="catalytic activity">
    <reaction evidence="15">
        <text>a ubiquinone + reduced [electron-transfer flavoprotein] = a ubiquinol + oxidized [electron-transfer flavoprotein] + H(+)</text>
        <dbReference type="Rhea" id="RHEA:24052"/>
        <dbReference type="Rhea" id="RHEA-COMP:9565"/>
        <dbReference type="Rhea" id="RHEA-COMP:9566"/>
        <dbReference type="Rhea" id="RHEA-COMP:10685"/>
        <dbReference type="Rhea" id="RHEA-COMP:10686"/>
        <dbReference type="ChEBI" id="CHEBI:15378"/>
        <dbReference type="ChEBI" id="CHEBI:16389"/>
        <dbReference type="ChEBI" id="CHEBI:17976"/>
        <dbReference type="ChEBI" id="CHEBI:57692"/>
        <dbReference type="ChEBI" id="CHEBI:58307"/>
        <dbReference type="EC" id="1.5.5.1"/>
    </reaction>
</comment>
<evidence type="ECO:0000256" key="11">
    <source>
        <dbReference type="ARBA" id="ARBA00023004"/>
    </source>
</evidence>
<keyword evidence="14" id="KW-0472">Membrane</keyword>
<protein>
    <recommendedName>
        <fullName evidence="15">Electron transfer flavoprotein-ubiquinone oxidoreductase</fullName>
        <shortName evidence="15">ETF-QO</shortName>
        <ecNumber evidence="15">1.5.5.1</ecNumber>
    </recommendedName>
</protein>
<evidence type="ECO:0000256" key="9">
    <source>
        <dbReference type="ARBA" id="ARBA00022982"/>
    </source>
</evidence>
<evidence type="ECO:0000313" key="18">
    <source>
        <dbReference type="Proteomes" id="UP000248598"/>
    </source>
</evidence>
<dbReference type="InterPro" id="IPR040156">
    <property type="entry name" value="ETF-QO"/>
</dbReference>
<dbReference type="FunFam" id="3.30.70.20:FF:000015">
    <property type="entry name" value="Electron transfer flavoprotein-ubiquinone oxidoreductase"/>
    <property type="match status" value="1"/>
</dbReference>
<evidence type="ECO:0000256" key="13">
    <source>
        <dbReference type="ARBA" id="ARBA00023075"/>
    </source>
</evidence>
<dbReference type="Proteomes" id="UP000248598">
    <property type="component" value="Chromosome 1"/>
</dbReference>
<evidence type="ECO:0000256" key="7">
    <source>
        <dbReference type="ARBA" id="ARBA00022827"/>
    </source>
</evidence>
<name>A0AAX2J4Q5_KINKI</name>
<comment type="cofactor">
    <cofactor evidence="1 15">
        <name>FAD</name>
        <dbReference type="ChEBI" id="CHEBI:57692"/>
    </cofactor>
</comment>
<evidence type="ECO:0000256" key="1">
    <source>
        <dbReference type="ARBA" id="ARBA00001974"/>
    </source>
</evidence>
<evidence type="ECO:0000256" key="14">
    <source>
        <dbReference type="ARBA" id="ARBA00023136"/>
    </source>
</evidence>
<keyword evidence="10 15" id="KW-0560">Oxidoreductase</keyword>
<dbReference type="SUPFAM" id="SSF54862">
    <property type="entry name" value="4Fe-4S ferredoxins"/>
    <property type="match status" value="1"/>
</dbReference>
<dbReference type="Pfam" id="PF05187">
    <property type="entry name" value="Fer4_ETF_QO"/>
    <property type="match status" value="1"/>
</dbReference>
<evidence type="ECO:0000256" key="2">
    <source>
        <dbReference type="ARBA" id="ARBA00002819"/>
    </source>
</evidence>
<accession>A0AAX2J4Q5</accession>